<dbReference type="STRING" id="178035.A0A154PUG1"/>
<protein>
    <submittedName>
        <fullName evidence="9">Oligopeptidase A</fullName>
    </submittedName>
</protein>
<evidence type="ECO:0000256" key="6">
    <source>
        <dbReference type="ARBA" id="ARBA00023049"/>
    </source>
</evidence>
<accession>A0A154PUG1</accession>
<dbReference type="Gene3D" id="1.10.1370.40">
    <property type="match status" value="1"/>
</dbReference>
<dbReference type="Pfam" id="PF01432">
    <property type="entry name" value="Peptidase_M3"/>
    <property type="match status" value="1"/>
</dbReference>
<dbReference type="InterPro" id="IPR024077">
    <property type="entry name" value="Neurolysin/TOP_dom2"/>
</dbReference>
<dbReference type="OrthoDB" id="534666at2759"/>
<evidence type="ECO:0000256" key="7">
    <source>
        <dbReference type="RuleBase" id="RU003435"/>
    </source>
</evidence>
<feature type="non-terminal residue" evidence="9">
    <location>
        <position position="723"/>
    </location>
</feature>
<keyword evidence="10" id="KW-1185">Reference proteome</keyword>
<comment type="cofactor">
    <cofactor evidence="7">
        <name>Zn(2+)</name>
        <dbReference type="ChEBI" id="CHEBI:29105"/>
    </cofactor>
    <text evidence="7">Binds 1 zinc ion.</text>
</comment>
<dbReference type="Proteomes" id="UP000076502">
    <property type="component" value="Unassembled WGS sequence"/>
</dbReference>
<dbReference type="Gene3D" id="3.40.390.10">
    <property type="entry name" value="Collagenase (Catalytic Domain)"/>
    <property type="match status" value="1"/>
</dbReference>
<keyword evidence="2 7" id="KW-0645">Protease</keyword>
<dbReference type="CDD" id="cd06456">
    <property type="entry name" value="M3A_DCP"/>
    <property type="match status" value="1"/>
</dbReference>
<dbReference type="GO" id="GO:0046872">
    <property type="term" value="F:metal ion binding"/>
    <property type="evidence" value="ECO:0007669"/>
    <property type="project" value="UniProtKB-UniRule"/>
</dbReference>
<dbReference type="GO" id="GO:0004222">
    <property type="term" value="F:metalloendopeptidase activity"/>
    <property type="evidence" value="ECO:0007669"/>
    <property type="project" value="InterPro"/>
</dbReference>
<dbReference type="InterPro" id="IPR024079">
    <property type="entry name" value="MetalloPept_cat_dom_sf"/>
</dbReference>
<keyword evidence="3 7" id="KW-0479">Metal-binding</keyword>
<dbReference type="EMBL" id="KQ435127">
    <property type="protein sequence ID" value="KZC14840.1"/>
    <property type="molecule type" value="Genomic_DNA"/>
</dbReference>
<name>A0A154PUG1_DUFNO</name>
<dbReference type="PANTHER" id="PTHR11804:SF83">
    <property type="entry name" value="LD37516P"/>
    <property type="match status" value="1"/>
</dbReference>
<dbReference type="SUPFAM" id="SSF55486">
    <property type="entry name" value="Metalloproteases ('zincins'), catalytic domain"/>
    <property type="match status" value="1"/>
</dbReference>
<proteinExistence type="inferred from homology"/>
<organism evidence="9 10">
    <name type="scientific">Dufourea novaeangliae</name>
    <name type="common">Sweat bee</name>
    <dbReference type="NCBI Taxonomy" id="178035"/>
    <lineage>
        <taxon>Eukaryota</taxon>
        <taxon>Metazoa</taxon>
        <taxon>Ecdysozoa</taxon>
        <taxon>Arthropoda</taxon>
        <taxon>Hexapoda</taxon>
        <taxon>Insecta</taxon>
        <taxon>Pterygota</taxon>
        <taxon>Neoptera</taxon>
        <taxon>Endopterygota</taxon>
        <taxon>Hymenoptera</taxon>
        <taxon>Apocrita</taxon>
        <taxon>Aculeata</taxon>
        <taxon>Apoidea</taxon>
        <taxon>Anthophila</taxon>
        <taxon>Halictidae</taxon>
        <taxon>Rophitinae</taxon>
        <taxon>Dufourea</taxon>
    </lineage>
</organism>
<evidence type="ECO:0000256" key="4">
    <source>
        <dbReference type="ARBA" id="ARBA00022801"/>
    </source>
</evidence>
<evidence type="ECO:0000256" key="2">
    <source>
        <dbReference type="ARBA" id="ARBA00022670"/>
    </source>
</evidence>
<keyword evidence="6 7" id="KW-0482">Metalloprotease</keyword>
<dbReference type="InterPro" id="IPR045090">
    <property type="entry name" value="Pept_M3A_M3B"/>
</dbReference>
<evidence type="ECO:0000313" key="9">
    <source>
        <dbReference type="EMBL" id="KZC14840.1"/>
    </source>
</evidence>
<evidence type="ECO:0000259" key="8">
    <source>
        <dbReference type="Pfam" id="PF01432"/>
    </source>
</evidence>
<evidence type="ECO:0000256" key="3">
    <source>
        <dbReference type="ARBA" id="ARBA00022723"/>
    </source>
</evidence>
<evidence type="ECO:0000256" key="1">
    <source>
        <dbReference type="ARBA" id="ARBA00006040"/>
    </source>
</evidence>
<comment type="similarity">
    <text evidence="1 7">Belongs to the peptidase M3 family.</text>
</comment>
<dbReference type="InterPro" id="IPR034005">
    <property type="entry name" value="M3A_DCP"/>
</dbReference>
<dbReference type="InterPro" id="IPR001567">
    <property type="entry name" value="Pept_M3A_M3B_dom"/>
</dbReference>
<dbReference type="AlphaFoldDB" id="A0A154PUG1"/>
<dbReference type="GO" id="GO:0006508">
    <property type="term" value="P:proteolysis"/>
    <property type="evidence" value="ECO:0007669"/>
    <property type="project" value="UniProtKB-KW"/>
</dbReference>
<dbReference type="PANTHER" id="PTHR11804">
    <property type="entry name" value="PROTEASE M3 THIMET OLIGOPEPTIDASE-RELATED"/>
    <property type="match status" value="1"/>
</dbReference>
<sequence length="723" mass="84049">MFLQSAKIVSFYGKRAVLSSSSFLKIPKRNGYIVLVPEIGEDLPGKYPLLKEDTTPEFNSITIEKCIAAIGRQALEFENGVKTLEKKIEKMFISLSITWGIAKILYLGNQSVMPTRYYIGIHERARKALAAKYVSLPVYQVCKNIINNKEIELTNEQRRILSKYILEGKLNGLELTKKNKDILTELSYIIMNKCKEYSEKLQVATNQLKFTIKDHATVRDFPEAVLKTMVKDETQFNVGPWTVTLDPSIMNPFMEYCPDHSLRWKVWEADVTKGSVLQEKLLQTSTLLEEIREQRKKRAKVLGYKTYADLSMETKMAGSLENIYNTFDILLETARPAQEYEIKELSAFAREYGFENRLQLWDIPFWSRKQLYSVQKYREEDFKQSFPLPKVLFGLFEIIETLFNVKIVESKKKPDVWHKDVRYFDIFDLNESSTNPVGSFYLDPYARGDEKVRIPQDSGYMVPIKDRSKASGTKPLVALIFNFQPPLGEEPSYLSFKDVKTIFRKFGHMLQHTLTTVEYAEITGLTNVEWDATFISDYFFENLLYEPSHLQRISSHQDTKEPLSMEMIQILRNMKLHLAGYKLCRELYLSRFDLELYTSEEFWLNIMKRLWDKHFVISRNKMDCHVCSFEKIFSGDWAASYYSDIWSQMIAADLYSAFNETSSNNENAMKEIGSRYRATFLAVGGSQPMSEVFRKFRGRDPNPKALLRSLELNVKASMIQSNT</sequence>
<feature type="domain" description="Peptidase M3A/M3B catalytic" evidence="8">
    <location>
        <begin position="253"/>
        <end position="711"/>
    </location>
</feature>
<gene>
    <name evidence="9" type="ORF">WN55_07417</name>
</gene>
<reference evidence="9 10" key="1">
    <citation type="submission" date="2015-07" db="EMBL/GenBank/DDBJ databases">
        <title>The genome of Dufourea novaeangliae.</title>
        <authorList>
            <person name="Pan H."/>
            <person name="Kapheim K."/>
        </authorList>
    </citation>
    <scope>NUCLEOTIDE SEQUENCE [LARGE SCALE GENOMIC DNA]</scope>
    <source>
        <strain evidence="9">0120121106</strain>
        <tissue evidence="9">Whole body</tissue>
    </source>
</reference>
<keyword evidence="5 7" id="KW-0862">Zinc</keyword>
<keyword evidence="4 7" id="KW-0378">Hydrolase</keyword>
<dbReference type="Gene3D" id="1.10.1370.10">
    <property type="entry name" value="Neurolysin, domain 3"/>
    <property type="match status" value="1"/>
</dbReference>
<evidence type="ECO:0000313" key="10">
    <source>
        <dbReference type="Proteomes" id="UP000076502"/>
    </source>
</evidence>
<evidence type="ECO:0000256" key="5">
    <source>
        <dbReference type="ARBA" id="ARBA00022833"/>
    </source>
</evidence>